<dbReference type="EMBL" id="ML975279">
    <property type="protein sequence ID" value="KAF1835986.1"/>
    <property type="molecule type" value="Genomic_DNA"/>
</dbReference>
<evidence type="ECO:0000256" key="10">
    <source>
        <dbReference type="SAM" id="SignalP"/>
    </source>
</evidence>
<protein>
    <recommendedName>
        <fullName evidence="2">feruloyl esterase</fullName>
        <ecNumber evidence="2">3.1.1.73</ecNumber>
    </recommendedName>
</protein>
<comment type="subcellular location">
    <subcellularLocation>
        <location evidence="1">Secreted</location>
    </subcellularLocation>
</comment>
<dbReference type="PANTHER" id="PTHR38050">
    <property type="match status" value="1"/>
</dbReference>
<dbReference type="EC" id="3.1.1.73" evidence="2"/>
<keyword evidence="12" id="KW-1185">Reference proteome</keyword>
<dbReference type="InterPro" id="IPR029058">
    <property type="entry name" value="AB_hydrolase_fold"/>
</dbReference>
<evidence type="ECO:0000313" key="12">
    <source>
        <dbReference type="Proteomes" id="UP000800040"/>
    </source>
</evidence>
<feature type="chain" id="PRO_5044017201" description="feruloyl esterase" evidence="10">
    <location>
        <begin position="26"/>
        <end position="280"/>
    </location>
</feature>
<evidence type="ECO:0000256" key="2">
    <source>
        <dbReference type="ARBA" id="ARBA00013091"/>
    </source>
</evidence>
<evidence type="ECO:0000256" key="3">
    <source>
        <dbReference type="ARBA" id="ARBA00022525"/>
    </source>
</evidence>
<evidence type="ECO:0000256" key="6">
    <source>
        <dbReference type="ARBA" id="ARBA00022801"/>
    </source>
</evidence>
<keyword evidence="5 10" id="KW-0732">Signal</keyword>
<evidence type="ECO:0000256" key="9">
    <source>
        <dbReference type="ARBA" id="ARBA00034075"/>
    </source>
</evidence>
<evidence type="ECO:0000256" key="1">
    <source>
        <dbReference type="ARBA" id="ARBA00004613"/>
    </source>
</evidence>
<accession>A0A6A5KKY4</accession>
<dbReference type="PANTHER" id="PTHR38050:SF3">
    <property type="entry name" value="FERULOYL ESTERASE D"/>
    <property type="match status" value="1"/>
</dbReference>
<dbReference type="OrthoDB" id="424610at2759"/>
<dbReference type="InterPro" id="IPR043595">
    <property type="entry name" value="FaeB/C/D"/>
</dbReference>
<dbReference type="GO" id="GO:0045493">
    <property type="term" value="P:xylan catabolic process"/>
    <property type="evidence" value="ECO:0007669"/>
    <property type="project" value="UniProtKB-KW"/>
</dbReference>
<sequence>MLRSISILTLSTLLLLLTLLNNVKASTGGCNKTPRLTSGVQTTTVNGKHRRWTLRIPSNYNNRRPYRFIFGLHWLNGDMTAVAGGSAPYYGLESLANESAIFVAPDGLNKGWANQNGEDVTFLDTIRKQVDEELCVDETLRFSVGFSYGGAMSFSLACSHAQEYRAIAVLSGATLSGCAGGNEPIAFYGQHGVKDSVLPIDLGSQIRDRFVRMNGCQAKTALEPARGSRRRITTVYEGCEYPTQWTAFDGDHVALPGEAGNDGGAQSWTPREVWRFFSQF</sequence>
<keyword evidence="4" id="KW-0858">Xylan degradation</keyword>
<keyword evidence="8" id="KW-0624">Polysaccharide degradation</keyword>
<name>A0A6A5KKY4_9PLEO</name>
<dbReference type="AlphaFoldDB" id="A0A6A5KKY4"/>
<evidence type="ECO:0000313" key="11">
    <source>
        <dbReference type="EMBL" id="KAF1835986.1"/>
    </source>
</evidence>
<proteinExistence type="predicted"/>
<keyword evidence="6 11" id="KW-0378">Hydrolase</keyword>
<evidence type="ECO:0000256" key="8">
    <source>
        <dbReference type="ARBA" id="ARBA00023326"/>
    </source>
</evidence>
<dbReference type="GO" id="GO:0030600">
    <property type="term" value="F:feruloyl esterase activity"/>
    <property type="evidence" value="ECO:0007669"/>
    <property type="project" value="UniProtKB-EC"/>
</dbReference>
<evidence type="ECO:0000256" key="5">
    <source>
        <dbReference type="ARBA" id="ARBA00022729"/>
    </source>
</evidence>
<dbReference type="SUPFAM" id="SSF53474">
    <property type="entry name" value="alpha/beta-Hydrolases"/>
    <property type="match status" value="1"/>
</dbReference>
<evidence type="ECO:0000256" key="4">
    <source>
        <dbReference type="ARBA" id="ARBA00022651"/>
    </source>
</evidence>
<dbReference type="Gene3D" id="3.40.50.1820">
    <property type="entry name" value="alpha/beta hydrolase"/>
    <property type="match status" value="1"/>
</dbReference>
<feature type="signal peptide" evidence="10">
    <location>
        <begin position="1"/>
        <end position="25"/>
    </location>
</feature>
<dbReference type="GO" id="GO:0005576">
    <property type="term" value="C:extracellular region"/>
    <property type="evidence" value="ECO:0007669"/>
    <property type="project" value="UniProtKB-SubCell"/>
</dbReference>
<evidence type="ECO:0000256" key="7">
    <source>
        <dbReference type="ARBA" id="ARBA00023277"/>
    </source>
</evidence>
<reference evidence="11" key="1">
    <citation type="submission" date="2020-01" db="EMBL/GenBank/DDBJ databases">
        <authorList>
            <consortium name="DOE Joint Genome Institute"/>
            <person name="Haridas S."/>
            <person name="Albert R."/>
            <person name="Binder M."/>
            <person name="Bloem J."/>
            <person name="Labutti K."/>
            <person name="Salamov A."/>
            <person name="Andreopoulos B."/>
            <person name="Baker S.E."/>
            <person name="Barry K."/>
            <person name="Bills G."/>
            <person name="Bluhm B.H."/>
            <person name="Cannon C."/>
            <person name="Castanera R."/>
            <person name="Culley D.E."/>
            <person name="Daum C."/>
            <person name="Ezra D."/>
            <person name="Gonzalez J.B."/>
            <person name="Henrissat B."/>
            <person name="Kuo A."/>
            <person name="Liang C."/>
            <person name="Lipzen A."/>
            <person name="Lutzoni F."/>
            <person name="Magnuson J."/>
            <person name="Mondo S."/>
            <person name="Nolan M."/>
            <person name="Ohm R."/>
            <person name="Pangilinan J."/>
            <person name="Park H.-J."/>
            <person name="Ramirez L."/>
            <person name="Alfaro M."/>
            <person name="Sun H."/>
            <person name="Tritt A."/>
            <person name="Yoshinaga Y."/>
            <person name="Zwiers L.-H."/>
            <person name="Turgeon B.G."/>
            <person name="Goodwin S.B."/>
            <person name="Spatafora J.W."/>
            <person name="Crous P.W."/>
            <person name="Grigoriev I.V."/>
        </authorList>
    </citation>
    <scope>NUCLEOTIDE SEQUENCE</scope>
    <source>
        <strain evidence="11">P77</strain>
    </source>
</reference>
<comment type="catalytic activity">
    <reaction evidence="9">
        <text>feruloyl-polysaccharide + H2O = ferulate + polysaccharide.</text>
        <dbReference type="EC" id="3.1.1.73"/>
    </reaction>
</comment>
<keyword evidence="3" id="KW-0964">Secreted</keyword>
<keyword evidence="7" id="KW-0119">Carbohydrate metabolism</keyword>
<gene>
    <name evidence="11" type="ORF">BDW02DRAFT_587712</name>
</gene>
<dbReference type="Proteomes" id="UP000800040">
    <property type="component" value="Unassembled WGS sequence"/>
</dbReference>
<organism evidence="11 12">
    <name type="scientific">Decorospora gaudefroyi</name>
    <dbReference type="NCBI Taxonomy" id="184978"/>
    <lineage>
        <taxon>Eukaryota</taxon>
        <taxon>Fungi</taxon>
        <taxon>Dikarya</taxon>
        <taxon>Ascomycota</taxon>
        <taxon>Pezizomycotina</taxon>
        <taxon>Dothideomycetes</taxon>
        <taxon>Pleosporomycetidae</taxon>
        <taxon>Pleosporales</taxon>
        <taxon>Pleosporineae</taxon>
        <taxon>Pleosporaceae</taxon>
        <taxon>Decorospora</taxon>
    </lineage>
</organism>